<evidence type="ECO:0000259" key="7">
    <source>
        <dbReference type="Pfam" id="PF01568"/>
    </source>
</evidence>
<evidence type="ECO:0000313" key="9">
    <source>
        <dbReference type="EMBL" id="MBW0126158.1"/>
    </source>
</evidence>
<proteinExistence type="inferred from homology"/>
<dbReference type="PANTHER" id="PTHR43742">
    <property type="entry name" value="TRIMETHYLAMINE-N-OXIDE REDUCTASE"/>
    <property type="match status" value="1"/>
</dbReference>
<dbReference type="InterPro" id="IPR006656">
    <property type="entry name" value="Mopterin_OxRdtase"/>
</dbReference>
<dbReference type="EMBL" id="JADQDF010000001">
    <property type="protein sequence ID" value="MBW0126158.1"/>
    <property type="molecule type" value="Genomic_DNA"/>
</dbReference>
<feature type="domain" description="Molybdopterin oxidoreductase N-terminal" evidence="8">
    <location>
        <begin position="41"/>
        <end position="79"/>
    </location>
</feature>
<reference evidence="9 10" key="1">
    <citation type="submission" date="2020-11" db="EMBL/GenBank/DDBJ databases">
        <title>Pseudonocardia abyssalis sp. nov. and Pseudonocardia oceani sp. nov., description and phylogenomic analysis of two novel actinomycetes isolated from the deep Southern Ocean.</title>
        <authorList>
            <person name="Parra J."/>
        </authorList>
    </citation>
    <scope>NUCLEOTIDE SEQUENCE [LARGE SCALE GENOMIC DNA]</scope>
    <source>
        <strain evidence="10">KRD185</strain>
    </source>
</reference>
<feature type="region of interest" description="Disordered" evidence="5">
    <location>
        <begin position="779"/>
        <end position="799"/>
    </location>
</feature>
<accession>A0ABS6U1N1</accession>
<gene>
    <name evidence="9" type="ORF">I4I82_00405</name>
</gene>
<dbReference type="Pfam" id="PF01568">
    <property type="entry name" value="Molydop_binding"/>
    <property type="match status" value="1"/>
</dbReference>
<comment type="cofactor">
    <cofactor evidence="1">
        <name>Mo-bis(molybdopterin guanine dinucleotide)</name>
        <dbReference type="ChEBI" id="CHEBI:60539"/>
    </cofactor>
</comment>
<sequence>MPPASRRRHAASRHVADPATLTRPAGAVHSTEIATTPYVTSSSHWGAFEARAVDGGLEVRPHPADPDPSPILGNLASAVDPQVRILRPAVREGWLRNGPGPSDGRGREPYVEVEWDELIALLAGELRRVYAERGPRGVFGGSYGWASAGRFHHAQSQLKRFLTCLGGYVSAVGNYSYGATAVIMPHVVGRGVDVTSGLTDWPVIREHTELVVAFGGIPRKNTGVNPGGVARHTAGDHLRAAVAEGVDVVAVSPLRSDSPGTTWLPIRPASDVAMMLGLMHTLIGEDLHDRAFLQRYCVGGDELIAYVTGRSDGVAKTAEWAAQRCDVPAGEIRALARRMAASRTLVTVTWSLQRTEHGEQAPWAGIALAAVLGRIGLPGCGFGHGYGSMADVGVPGAGVRVPTLPQGVNPVPDVIPVARVADMLLNPGAPFEFDGQSLTYPDVGLVYWAGGNPFHHHQDLNRLRRALATVDTVVVHEPFWTAMAKHADIVVPVTTPLERLDIGASRTDHHLVPMHRVVDPVGQSRDDHAVLAELAGVLGVGERFTEGRTADEWVRHLYDSWTGPVGKRLDVELPAFDDFLASPLLTLPAQPADRTFLDRFRADPDAHPLTTPSGRIELYSATIAAFGYDDCPGHPTWMEPDEWLGSPLAARWPLHLIANQPRGRLHSQLDAGAESRRHKVAGREAMTIHPDDAAERGITDGDVVRLFNDRGACLAGARLDDGVRRGVVQLPTGAWFDPVGDTGLCAHGNPNVLTRDHGTSRLGQGTSGQHTLVQVERYEGEPPPVRAHRPPEFVERARG</sequence>
<protein>
    <submittedName>
        <fullName evidence="9">Molybdopterin-dependent oxidoreductase</fullName>
    </submittedName>
</protein>
<keyword evidence="4" id="KW-0560">Oxidoreductase</keyword>
<organism evidence="9 10">
    <name type="scientific">Pseudonocardia oceani</name>
    <dbReference type="NCBI Taxonomy" id="2792013"/>
    <lineage>
        <taxon>Bacteria</taxon>
        <taxon>Bacillati</taxon>
        <taxon>Actinomycetota</taxon>
        <taxon>Actinomycetes</taxon>
        <taxon>Pseudonocardiales</taxon>
        <taxon>Pseudonocardiaceae</taxon>
        <taxon>Pseudonocardia</taxon>
    </lineage>
</organism>
<dbReference type="InterPro" id="IPR041954">
    <property type="entry name" value="CT_DMSOR/BSOR/TMAOR"/>
</dbReference>
<dbReference type="PANTHER" id="PTHR43742:SF10">
    <property type="entry name" value="TRIMETHYLAMINE-N-OXIDE REDUCTASE 2"/>
    <property type="match status" value="1"/>
</dbReference>
<dbReference type="Proteomes" id="UP000694300">
    <property type="component" value="Unassembled WGS sequence"/>
</dbReference>
<keyword evidence="10" id="KW-1185">Reference proteome</keyword>
<evidence type="ECO:0000259" key="8">
    <source>
        <dbReference type="Pfam" id="PF18364"/>
    </source>
</evidence>
<dbReference type="InterPro" id="IPR050612">
    <property type="entry name" value="Prok_Mopterin_Oxidored"/>
</dbReference>
<evidence type="ECO:0000256" key="4">
    <source>
        <dbReference type="ARBA" id="ARBA00023002"/>
    </source>
</evidence>
<keyword evidence="3" id="KW-0500">Molybdenum</keyword>
<comment type="similarity">
    <text evidence="2">Belongs to the prokaryotic molybdopterin-containing oxidoreductase family.</text>
</comment>
<dbReference type="Pfam" id="PF00384">
    <property type="entry name" value="Molybdopterin"/>
    <property type="match status" value="1"/>
</dbReference>
<dbReference type="CDD" id="cd02793">
    <property type="entry name" value="MopB_CT_DMSOR-BSOR-TMAOR"/>
    <property type="match status" value="1"/>
</dbReference>
<evidence type="ECO:0000256" key="5">
    <source>
        <dbReference type="SAM" id="MobiDB-lite"/>
    </source>
</evidence>
<dbReference type="InterPro" id="IPR041460">
    <property type="entry name" value="Molybdopterin_N"/>
</dbReference>
<evidence type="ECO:0000256" key="1">
    <source>
        <dbReference type="ARBA" id="ARBA00001942"/>
    </source>
</evidence>
<comment type="caution">
    <text evidence="9">The sequence shown here is derived from an EMBL/GenBank/DDBJ whole genome shotgun (WGS) entry which is preliminary data.</text>
</comment>
<name>A0ABS6U1N1_9PSEU</name>
<feature type="compositionally biased region" description="Basic and acidic residues" evidence="5">
    <location>
        <begin position="789"/>
        <end position="799"/>
    </location>
</feature>
<dbReference type="Pfam" id="PF18364">
    <property type="entry name" value="Molybdopterin_N"/>
    <property type="match status" value="1"/>
</dbReference>
<evidence type="ECO:0000256" key="2">
    <source>
        <dbReference type="ARBA" id="ARBA00010312"/>
    </source>
</evidence>
<feature type="domain" description="Molybdopterin oxidoreductase" evidence="6">
    <location>
        <begin position="84"/>
        <end position="536"/>
    </location>
</feature>
<feature type="region of interest" description="Disordered" evidence="5">
    <location>
        <begin position="1"/>
        <end position="27"/>
    </location>
</feature>
<dbReference type="InterPro" id="IPR006657">
    <property type="entry name" value="MoPterin_dinucl-bd_dom"/>
</dbReference>
<evidence type="ECO:0000256" key="3">
    <source>
        <dbReference type="ARBA" id="ARBA00022505"/>
    </source>
</evidence>
<evidence type="ECO:0000313" key="10">
    <source>
        <dbReference type="Proteomes" id="UP000694300"/>
    </source>
</evidence>
<feature type="domain" description="Molybdopterin dinucleotide-binding" evidence="7">
    <location>
        <begin position="654"/>
        <end position="768"/>
    </location>
</feature>
<evidence type="ECO:0000259" key="6">
    <source>
        <dbReference type="Pfam" id="PF00384"/>
    </source>
</evidence>
<feature type="compositionally biased region" description="Basic residues" evidence="5">
    <location>
        <begin position="1"/>
        <end position="12"/>
    </location>
</feature>